<evidence type="ECO:0000256" key="1">
    <source>
        <dbReference type="SAM" id="MobiDB-lite"/>
    </source>
</evidence>
<protein>
    <submittedName>
        <fullName evidence="2">Uncharacterized protein</fullName>
    </submittedName>
</protein>
<dbReference type="EMBL" id="BDIP01006883">
    <property type="protein sequence ID" value="GIQ90927.1"/>
    <property type="molecule type" value="Genomic_DNA"/>
</dbReference>
<dbReference type="AlphaFoldDB" id="A0A9K3GPU7"/>
<dbReference type="Proteomes" id="UP000265618">
    <property type="component" value="Unassembled WGS sequence"/>
</dbReference>
<name>A0A9K3GPU7_9EUKA</name>
<comment type="caution">
    <text evidence="2">The sequence shown here is derived from an EMBL/GenBank/DDBJ whole genome shotgun (WGS) entry which is preliminary data.</text>
</comment>
<feature type="region of interest" description="Disordered" evidence="1">
    <location>
        <begin position="1"/>
        <end position="26"/>
    </location>
</feature>
<accession>A0A9K3GPU7</accession>
<evidence type="ECO:0000313" key="2">
    <source>
        <dbReference type="EMBL" id="GIQ90927.1"/>
    </source>
</evidence>
<proteinExistence type="predicted"/>
<keyword evidence="3" id="KW-1185">Reference proteome</keyword>
<feature type="non-terminal residue" evidence="2">
    <location>
        <position position="1"/>
    </location>
</feature>
<reference evidence="2 3" key="1">
    <citation type="journal article" date="2018" name="PLoS ONE">
        <title>The draft genome of Kipferlia bialata reveals reductive genome evolution in fornicate parasites.</title>
        <authorList>
            <person name="Tanifuji G."/>
            <person name="Takabayashi S."/>
            <person name="Kume K."/>
            <person name="Takagi M."/>
            <person name="Nakayama T."/>
            <person name="Kamikawa R."/>
            <person name="Inagaki Y."/>
            <person name="Hashimoto T."/>
        </authorList>
    </citation>
    <scope>NUCLEOTIDE SEQUENCE [LARGE SCALE GENOMIC DNA]</scope>
    <source>
        <strain evidence="2">NY0173</strain>
    </source>
</reference>
<feature type="compositionally biased region" description="Low complexity" evidence="1">
    <location>
        <begin position="14"/>
        <end position="26"/>
    </location>
</feature>
<organism evidence="2 3">
    <name type="scientific">Kipferlia bialata</name>
    <dbReference type="NCBI Taxonomy" id="797122"/>
    <lineage>
        <taxon>Eukaryota</taxon>
        <taxon>Metamonada</taxon>
        <taxon>Carpediemonas-like organisms</taxon>
        <taxon>Kipferlia</taxon>
    </lineage>
</organism>
<evidence type="ECO:0000313" key="3">
    <source>
        <dbReference type="Proteomes" id="UP000265618"/>
    </source>
</evidence>
<gene>
    <name evidence="2" type="ORF">KIPB_013929</name>
</gene>
<sequence>MTIPVAPAAKRVPNATTTASNTSASTATTVAAVVGETTHPEWYVQASASLEGMGTAGLRNTSKLLKELHSQ</sequence>